<dbReference type="InterPro" id="IPR018902">
    <property type="entry name" value="CMI2A-C-like_dom"/>
</dbReference>
<evidence type="ECO:0000256" key="5">
    <source>
        <dbReference type="ARBA" id="ARBA00035661"/>
    </source>
</evidence>
<organism evidence="8 9">
    <name type="scientific">Coptotermes formosanus</name>
    <name type="common">Formosan subterranean termite</name>
    <dbReference type="NCBI Taxonomy" id="36987"/>
    <lineage>
        <taxon>Eukaryota</taxon>
        <taxon>Metazoa</taxon>
        <taxon>Ecdysozoa</taxon>
        <taxon>Arthropoda</taxon>
        <taxon>Hexapoda</taxon>
        <taxon>Insecta</taxon>
        <taxon>Pterygota</taxon>
        <taxon>Neoptera</taxon>
        <taxon>Polyneoptera</taxon>
        <taxon>Dictyoptera</taxon>
        <taxon>Blattodea</taxon>
        <taxon>Blattoidea</taxon>
        <taxon>Termitoidae</taxon>
        <taxon>Rhinotermitidae</taxon>
        <taxon>Coptotermes</taxon>
    </lineage>
</organism>
<evidence type="ECO:0000313" key="8">
    <source>
        <dbReference type="EMBL" id="GFG29765.1"/>
    </source>
</evidence>
<evidence type="ECO:0000313" key="9">
    <source>
        <dbReference type="Proteomes" id="UP000502823"/>
    </source>
</evidence>
<gene>
    <name evidence="8" type="ORF">Cfor_03282</name>
</gene>
<evidence type="ECO:0000256" key="3">
    <source>
        <dbReference type="ARBA" id="ARBA00023212"/>
    </source>
</evidence>
<evidence type="ECO:0000256" key="1">
    <source>
        <dbReference type="ARBA" id="ARBA00004430"/>
    </source>
</evidence>
<dbReference type="AlphaFoldDB" id="A0A6L2PGR3"/>
<comment type="subcellular location">
    <subcellularLocation>
        <location evidence="1">Cytoplasm</location>
        <location evidence="1">Cytoskeleton</location>
        <location evidence="1">Cilium axoneme</location>
    </subcellularLocation>
</comment>
<feature type="domain" description="Ciliary microtubule inner protein 2A-C-like" evidence="7">
    <location>
        <begin position="50"/>
        <end position="90"/>
    </location>
</feature>
<dbReference type="PANTHER" id="PTHR22146:SF17">
    <property type="entry name" value="PROTEIN FAM166B-LIKE PROTEIN"/>
    <property type="match status" value="1"/>
</dbReference>
<protein>
    <recommendedName>
        <fullName evidence="7">Ciliary microtubule inner protein 2A-C-like domain-containing protein</fullName>
    </recommendedName>
</protein>
<evidence type="ECO:0000259" key="7">
    <source>
        <dbReference type="Pfam" id="PF10629"/>
    </source>
</evidence>
<proteinExistence type="inferred from homology"/>
<sequence length="274" mass="31628">MVRHIAFKHSSEHCLMHVAGSKYVYKCAIRTARTGGAWRSATIAARNHQYTGHCPTLKFRFGKPYGASTKDVIQELSVKDLSVRHEPYRQNDPNKVVLTPVVREKSQTEGPSLPFKHRSRRYILGYTGYIPGMNFRYGKSFQRAADDSVMELNRRMSQEEMRREKERSHRSQSAPKMPSIRSKDEVKKTLHHYQNRRYGDNHISPECPPIAGYTGHIPHMRGTEFSLSHRYNTAVQKGLALLREQRQRKNAMADATQAVHRALQQHSRYTIPAM</sequence>
<name>A0A6L2PGR3_COPFO</name>
<dbReference type="Pfam" id="PF10629">
    <property type="entry name" value="CMI2B-like"/>
    <property type="match status" value="1"/>
</dbReference>
<dbReference type="InParanoid" id="A0A6L2PGR3"/>
<accession>A0A6L2PGR3</accession>
<dbReference type="GO" id="GO:0015630">
    <property type="term" value="C:microtubule cytoskeleton"/>
    <property type="evidence" value="ECO:0007669"/>
    <property type="project" value="UniProtKB-ARBA"/>
</dbReference>
<keyword evidence="9" id="KW-1185">Reference proteome</keyword>
<feature type="region of interest" description="Disordered" evidence="6">
    <location>
        <begin position="154"/>
        <end position="182"/>
    </location>
</feature>
<reference evidence="9" key="1">
    <citation type="submission" date="2020-01" db="EMBL/GenBank/DDBJ databases">
        <title>Draft genome sequence of the Termite Coptotermes fromosanus.</title>
        <authorList>
            <person name="Itakura S."/>
            <person name="Yosikawa Y."/>
            <person name="Umezawa K."/>
        </authorList>
    </citation>
    <scope>NUCLEOTIDE SEQUENCE [LARGE SCALE GENOMIC DNA]</scope>
</reference>
<feature type="compositionally biased region" description="Basic and acidic residues" evidence="6">
    <location>
        <begin position="154"/>
        <end position="169"/>
    </location>
</feature>
<dbReference type="Proteomes" id="UP000502823">
    <property type="component" value="Unassembled WGS sequence"/>
</dbReference>
<dbReference type="OrthoDB" id="8181742at2759"/>
<comment type="similarity">
    <text evidence="5">Belongs to the CIMIP2 family.</text>
</comment>
<keyword evidence="3" id="KW-0206">Cytoskeleton</keyword>
<dbReference type="GO" id="GO:0005930">
    <property type="term" value="C:axoneme"/>
    <property type="evidence" value="ECO:0007669"/>
    <property type="project" value="UniProtKB-SubCell"/>
</dbReference>
<evidence type="ECO:0000256" key="2">
    <source>
        <dbReference type="ARBA" id="ARBA00022490"/>
    </source>
</evidence>
<keyword evidence="4" id="KW-0966">Cell projection</keyword>
<dbReference type="PANTHER" id="PTHR22146">
    <property type="entry name" value="CAT EYE SYNDROME CRITICAL REGION PROTEIN 6"/>
    <property type="match status" value="1"/>
</dbReference>
<evidence type="ECO:0000256" key="4">
    <source>
        <dbReference type="ARBA" id="ARBA00023273"/>
    </source>
</evidence>
<comment type="caution">
    <text evidence="8">The sequence shown here is derived from an EMBL/GenBank/DDBJ whole genome shotgun (WGS) entry which is preliminary data.</text>
</comment>
<evidence type="ECO:0000256" key="6">
    <source>
        <dbReference type="SAM" id="MobiDB-lite"/>
    </source>
</evidence>
<dbReference type="EMBL" id="BLKM01000173">
    <property type="protein sequence ID" value="GFG29765.1"/>
    <property type="molecule type" value="Genomic_DNA"/>
</dbReference>
<keyword evidence="2" id="KW-0963">Cytoplasm</keyword>